<dbReference type="InterPro" id="IPR036188">
    <property type="entry name" value="FAD/NAD-bd_sf"/>
</dbReference>
<reference evidence="2 3" key="1">
    <citation type="submission" date="2018-09" db="EMBL/GenBank/DDBJ databases">
        <title>Complete genome sequence of Euzebya sp. DY32-46 isolated from seawater of Pacific Ocean.</title>
        <authorList>
            <person name="Xu L."/>
            <person name="Wu Y.-H."/>
            <person name="Xu X.-W."/>
        </authorList>
    </citation>
    <scope>NUCLEOTIDE SEQUENCE [LARGE SCALE GENOMIC DNA]</scope>
    <source>
        <strain evidence="2 3">DY32-46</strain>
    </source>
</reference>
<dbReference type="PRINTS" id="PR00420">
    <property type="entry name" value="RNGMNOXGNASE"/>
</dbReference>
<dbReference type="InterPro" id="IPR050407">
    <property type="entry name" value="Geranylgeranyl_reductase"/>
</dbReference>
<dbReference type="AlphaFoldDB" id="A0A346Y453"/>
<keyword evidence="3" id="KW-1185">Reference proteome</keyword>
<dbReference type="InterPro" id="IPR011777">
    <property type="entry name" value="Geranylgeranyl_Rdtase_fam"/>
</dbReference>
<gene>
    <name evidence="2" type="ORF">DVS28_a4589</name>
</gene>
<dbReference type="Gene3D" id="3.50.50.60">
    <property type="entry name" value="FAD/NAD(P)-binding domain"/>
    <property type="match status" value="1"/>
</dbReference>
<dbReference type="KEGG" id="euz:DVS28_a4589"/>
<protein>
    <submittedName>
        <fullName evidence="2">Geranylgeranyl diphosphate reductase</fullName>
    </submittedName>
</protein>
<dbReference type="Proteomes" id="UP000264006">
    <property type="component" value="Chromosome"/>
</dbReference>
<dbReference type="InterPro" id="IPR002938">
    <property type="entry name" value="FAD-bd"/>
</dbReference>
<proteinExistence type="predicted"/>
<feature type="domain" description="FAD-binding" evidence="1">
    <location>
        <begin position="22"/>
        <end position="362"/>
    </location>
</feature>
<accession>A0A346Y453</accession>
<sequence length="434" mass="47068">MAMASAMDSPAAPLPSSPTDTADVVVVGAGPGGSAAAYFLARAGHDVVLLEKDAFPRDKVCGDGLTPRAVHAMKLLGLDEEAEGTPDGWARQSGLRMYGGGVTWNMPWPETDDFPTHSITATRALFDHTLAKNAANAGAHLWEETKAVAPLWIDGREDRIAGVAYERADGTTGAIRARTVVLADGGSSRLAIEMGLHRDESRPMGAAIRAYYRSPRSTMDHMEGFLELKKGDELLPGYGWIFPLDDGLVNVGWGLISTSKHFQTTSYRKVLNDWVSGFPEEWGMSPETMVGKPKGAGLPMGHNRHPHIWKGAVLVGDSGGMVNPFNGEGISYAIEAAEMASRAIDDALRTRRDDALLAYPAELKRAWGGYYQLGRVFLTVMADPTVMKLATTYGMPRRRLMDFVFRTMAHLVNEKNRNVTDVVINTLSRVVPAA</sequence>
<dbReference type="SUPFAM" id="SSF51905">
    <property type="entry name" value="FAD/NAD(P)-binding domain"/>
    <property type="match status" value="1"/>
</dbReference>
<dbReference type="EMBL" id="CP031165">
    <property type="protein sequence ID" value="AXV09250.1"/>
    <property type="molecule type" value="Genomic_DNA"/>
</dbReference>
<evidence type="ECO:0000313" key="3">
    <source>
        <dbReference type="Proteomes" id="UP000264006"/>
    </source>
</evidence>
<evidence type="ECO:0000259" key="1">
    <source>
        <dbReference type="Pfam" id="PF01494"/>
    </source>
</evidence>
<dbReference type="NCBIfam" id="TIGR02032">
    <property type="entry name" value="GG-red-SF"/>
    <property type="match status" value="1"/>
</dbReference>
<dbReference type="PANTHER" id="PTHR42685">
    <property type="entry name" value="GERANYLGERANYL DIPHOSPHATE REDUCTASE"/>
    <property type="match status" value="1"/>
</dbReference>
<organism evidence="2 3">
    <name type="scientific">Euzebya pacifica</name>
    <dbReference type="NCBI Taxonomy" id="1608957"/>
    <lineage>
        <taxon>Bacteria</taxon>
        <taxon>Bacillati</taxon>
        <taxon>Actinomycetota</taxon>
        <taxon>Nitriliruptoria</taxon>
        <taxon>Euzebyales</taxon>
    </lineage>
</organism>
<name>A0A346Y453_9ACTN</name>
<dbReference type="GO" id="GO:0016628">
    <property type="term" value="F:oxidoreductase activity, acting on the CH-CH group of donors, NAD or NADP as acceptor"/>
    <property type="evidence" value="ECO:0007669"/>
    <property type="project" value="InterPro"/>
</dbReference>
<evidence type="ECO:0000313" key="2">
    <source>
        <dbReference type="EMBL" id="AXV09250.1"/>
    </source>
</evidence>
<dbReference type="PANTHER" id="PTHR42685:SF22">
    <property type="entry name" value="CONDITIONED MEDIUM FACTOR RECEPTOR 1"/>
    <property type="match status" value="1"/>
</dbReference>
<dbReference type="Pfam" id="PF01494">
    <property type="entry name" value="FAD_binding_3"/>
    <property type="match status" value="1"/>
</dbReference>
<dbReference type="GO" id="GO:0071949">
    <property type="term" value="F:FAD binding"/>
    <property type="evidence" value="ECO:0007669"/>
    <property type="project" value="InterPro"/>
</dbReference>